<reference evidence="3" key="1">
    <citation type="journal article" date="2019" name="Int. J. Syst. Evol. Microbiol.">
        <title>The Global Catalogue of Microorganisms (GCM) 10K type strain sequencing project: providing services to taxonomists for standard genome sequencing and annotation.</title>
        <authorList>
            <consortium name="The Broad Institute Genomics Platform"/>
            <consortium name="The Broad Institute Genome Sequencing Center for Infectious Disease"/>
            <person name="Wu L."/>
            <person name="Ma J."/>
        </authorList>
    </citation>
    <scope>NUCLEOTIDE SEQUENCE [LARGE SCALE GENOMIC DNA]</scope>
    <source>
        <strain evidence="3">KACC 14249</strain>
    </source>
</reference>
<gene>
    <name evidence="2" type="ORF">ACFQDO_04640</name>
</gene>
<dbReference type="InterPro" id="IPR012666">
    <property type="entry name" value="CbtA_put"/>
</dbReference>
<feature type="transmembrane region" description="Helical" evidence="1">
    <location>
        <begin position="107"/>
        <end position="126"/>
    </location>
</feature>
<dbReference type="RefSeq" id="WP_345717248.1">
    <property type="nucleotide sequence ID" value="NZ_BAABFP010000005.1"/>
</dbReference>
<keyword evidence="1" id="KW-1133">Transmembrane helix</keyword>
<evidence type="ECO:0000313" key="3">
    <source>
        <dbReference type="Proteomes" id="UP001596189"/>
    </source>
</evidence>
<proteinExistence type="predicted"/>
<evidence type="ECO:0000313" key="2">
    <source>
        <dbReference type="EMBL" id="MFC6006412.1"/>
    </source>
</evidence>
<feature type="transmembrane region" description="Helical" evidence="1">
    <location>
        <begin position="146"/>
        <end position="166"/>
    </location>
</feature>
<comment type="caution">
    <text evidence="2">The sequence shown here is derived from an EMBL/GenBank/DDBJ whole genome shotgun (WGS) entry which is preliminary data.</text>
</comment>
<keyword evidence="3" id="KW-1185">Reference proteome</keyword>
<evidence type="ECO:0000256" key="1">
    <source>
        <dbReference type="SAM" id="Phobius"/>
    </source>
</evidence>
<name>A0ABW1JBX0_9ACTN</name>
<feature type="transmembrane region" description="Helical" evidence="1">
    <location>
        <begin position="72"/>
        <end position="95"/>
    </location>
</feature>
<keyword evidence="1" id="KW-0812">Transmembrane</keyword>
<dbReference type="EMBL" id="JBHSRD010000002">
    <property type="protein sequence ID" value="MFC6006412.1"/>
    <property type="molecule type" value="Genomic_DNA"/>
</dbReference>
<feature type="transmembrane region" description="Helical" evidence="1">
    <location>
        <begin position="178"/>
        <end position="196"/>
    </location>
</feature>
<accession>A0ABW1JBX0</accession>
<organism evidence="2 3">
    <name type="scientific">Angustibacter luteus</name>
    <dbReference type="NCBI Taxonomy" id="658456"/>
    <lineage>
        <taxon>Bacteria</taxon>
        <taxon>Bacillati</taxon>
        <taxon>Actinomycetota</taxon>
        <taxon>Actinomycetes</taxon>
        <taxon>Kineosporiales</taxon>
        <taxon>Kineosporiaceae</taxon>
    </lineage>
</organism>
<feature type="transmembrane region" description="Helical" evidence="1">
    <location>
        <begin position="216"/>
        <end position="235"/>
    </location>
</feature>
<keyword evidence="1" id="KW-0472">Membrane</keyword>
<protein>
    <submittedName>
        <fullName evidence="2">CbtA family protein</fullName>
    </submittedName>
</protein>
<dbReference type="Pfam" id="PF09490">
    <property type="entry name" value="CbtA"/>
    <property type="match status" value="1"/>
</dbReference>
<dbReference type="Proteomes" id="UP001596189">
    <property type="component" value="Unassembled WGS sequence"/>
</dbReference>
<sequence length="254" mass="25818">MTRSFLIRGLLVGLLAGAVAFVVAHFLGEPSVASAIAVEESGHAAEHAAGLVAEHTHGEEAPLVSRGVQSSIGLLTALLLFGAALGGLFGIGAATAQGRLGRLGARATSALLALAGFVTVSLVPFLKYPANPPAVGDPSSIGRRSGLYFAMLALSVLFAVAAVWVARRLRTASTWNRCLAGVGTFVVLVGVAYAVLPAVDELGAFPADVLWRFRLGSLATQLAVWTTLGLAFGALTERAAASPAVAGDRPLAAV</sequence>